<sequence>MTDFGKQTSLTDSLCSAILNQKTYPPTETEWIRIRSLAEKVQEEKDALNGHYSAEGMDFYDRMFLKAMGGHF</sequence>
<dbReference type="EMBL" id="JAIOIV010000151">
    <property type="protein sequence ID" value="MBZ0158439.1"/>
    <property type="molecule type" value="Genomic_DNA"/>
</dbReference>
<organism evidence="1 2">
    <name type="scientific">Candidatus Nitrobium versatile</name>
    <dbReference type="NCBI Taxonomy" id="2884831"/>
    <lineage>
        <taxon>Bacteria</taxon>
        <taxon>Pseudomonadati</taxon>
        <taxon>Nitrospirota</taxon>
        <taxon>Nitrospiria</taxon>
        <taxon>Nitrospirales</taxon>
        <taxon>Nitrospiraceae</taxon>
        <taxon>Candidatus Nitrobium</taxon>
    </lineage>
</organism>
<reference evidence="1" key="2">
    <citation type="submission" date="2021-08" db="EMBL/GenBank/DDBJ databases">
        <authorList>
            <person name="Dalcin Martins P."/>
        </authorList>
    </citation>
    <scope>NUCLEOTIDE SEQUENCE</scope>
    <source>
        <strain evidence="1">MAG_39</strain>
    </source>
</reference>
<dbReference type="Proteomes" id="UP000705867">
    <property type="component" value="Unassembled WGS sequence"/>
</dbReference>
<comment type="caution">
    <text evidence="1">The sequence shown here is derived from an EMBL/GenBank/DDBJ whole genome shotgun (WGS) entry which is preliminary data.</text>
</comment>
<evidence type="ECO:0000313" key="2">
    <source>
        <dbReference type="Proteomes" id="UP000705867"/>
    </source>
</evidence>
<name>A0A953M3R6_9BACT</name>
<protein>
    <submittedName>
        <fullName evidence="1">Uncharacterized protein</fullName>
    </submittedName>
</protein>
<evidence type="ECO:0000313" key="1">
    <source>
        <dbReference type="EMBL" id="MBZ0158439.1"/>
    </source>
</evidence>
<dbReference type="AlphaFoldDB" id="A0A953M3R6"/>
<accession>A0A953M3R6</accession>
<gene>
    <name evidence="1" type="ORF">K8I29_19750</name>
</gene>
<proteinExistence type="predicted"/>
<reference evidence="1" key="1">
    <citation type="journal article" date="2021" name="bioRxiv">
        <title>Unraveling nitrogen, sulfur and carbon metabolic pathways and microbial community transcriptional responses to substrate deprivation and toxicity stresses in a bioreactor mimicking anoxic brackish coastal sediment conditions.</title>
        <authorList>
            <person name="Martins P.D."/>
            <person name="Echeveste M.J."/>
            <person name="Arshad A."/>
            <person name="Kurth J."/>
            <person name="Ouboter H."/>
            <person name="Jetten M.S.M."/>
            <person name="Welte C.U."/>
        </authorList>
    </citation>
    <scope>NUCLEOTIDE SEQUENCE</scope>
    <source>
        <strain evidence="1">MAG_39</strain>
    </source>
</reference>